<keyword evidence="2" id="KW-0472">Membrane</keyword>
<dbReference type="RefSeq" id="WP_176760329.1">
    <property type="nucleotide sequence ID" value="NZ_FMYW01000001.1"/>
</dbReference>
<dbReference type="SUPFAM" id="SSF51735">
    <property type="entry name" value="NAD(P)-binding Rossmann-fold domains"/>
    <property type="match status" value="2"/>
</dbReference>
<dbReference type="Gene3D" id="3.40.50.720">
    <property type="entry name" value="NAD(P)-binding Rossmann-like Domain"/>
    <property type="match status" value="2"/>
</dbReference>
<evidence type="ECO:0000256" key="2">
    <source>
        <dbReference type="SAM" id="Phobius"/>
    </source>
</evidence>
<feature type="domain" description="Polysaccharide biosynthesis protein CapD-like" evidence="3">
    <location>
        <begin position="291"/>
        <end position="573"/>
    </location>
</feature>
<dbReference type="Pfam" id="PF13727">
    <property type="entry name" value="CoA_binding_3"/>
    <property type="match status" value="1"/>
</dbReference>
<feature type="transmembrane region" description="Helical" evidence="2">
    <location>
        <begin position="37"/>
        <end position="60"/>
    </location>
</feature>
<dbReference type="Proteomes" id="UP000198943">
    <property type="component" value="Unassembled WGS sequence"/>
</dbReference>
<organism evidence="4 5">
    <name type="scientific">Succiniclasticum ruminis</name>
    <dbReference type="NCBI Taxonomy" id="40841"/>
    <lineage>
        <taxon>Bacteria</taxon>
        <taxon>Bacillati</taxon>
        <taxon>Bacillota</taxon>
        <taxon>Negativicutes</taxon>
        <taxon>Acidaminococcales</taxon>
        <taxon>Acidaminococcaceae</taxon>
        <taxon>Succiniclasticum</taxon>
    </lineage>
</organism>
<feature type="transmembrane region" description="Helical" evidence="2">
    <location>
        <begin position="72"/>
        <end position="93"/>
    </location>
</feature>
<gene>
    <name evidence="4" type="ORF">SAMN04487864_10189</name>
</gene>
<proteinExistence type="inferred from homology"/>
<dbReference type="CDD" id="cd05237">
    <property type="entry name" value="UDP_invert_4-6DH_SDR_e"/>
    <property type="match status" value="1"/>
</dbReference>
<feature type="transmembrane region" description="Helical" evidence="2">
    <location>
        <begin position="113"/>
        <end position="132"/>
    </location>
</feature>
<feature type="transmembrane region" description="Helical" evidence="2">
    <location>
        <begin position="9"/>
        <end position="31"/>
    </location>
</feature>
<evidence type="ECO:0000259" key="3">
    <source>
        <dbReference type="Pfam" id="PF02719"/>
    </source>
</evidence>
<protein>
    <submittedName>
        <fullName evidence="4">NDP-sugar epimerase, includes UDP-GlcNAc-inverting 4,6-dehydratase FlaA1 and capsular polysaccharide biosynthesis protein EpsC</fullName>
    </submittedName>
</protein>
<reference evidence="5" key="1">
    <citation type="submission" date="2016-10" db="EMBL/GenBank/DDBJ databases">
        <authorList>
            <person name="Varghese N."/>
            <person name="Submissions S."/>
        </authorList>
    </citation>
    <scope>NUCLEOTIDE SEQUENCE [LARGE SCALE GENOMIC DNA]</scope>
    <source>
        <strain evidence="5">DSM 11005</strain>
    </source>
</reference>
<dbReference type="AlphaFoldDB" id="A0A1G6HM52"/>
<dbReference type="EMBL" id="FMYW01000001">
    <property type="protein sequence ID" value="SDB95339.1"/>
    <property type="molecule type" value="Genomic_DNA"/>
</dbReference>
<dbReference type="InterPro" id="IPR036291">
    <property type="entry name" value="NAD(P)-bd_dom_sf"/>
</dbReference>
<dbReference type="InterPro" id="IPR003869">
    <property type="entry name" value="Polysac_CapD-like"/>
</dbReference>
<keyword evidence="2" id="KW-0812">Transmembrane</keyword>
<evidence type="ECO:0000313" key="5">
    <source>
        <dbReference type="Proteomes" id="UP000198943"/>
    </source>
</evidence>
<name>A0A1G6HM52_9FIRM</name>
<keyword evidence="5" id="KW-1185">Reference proteome</keyword>
<keyword evidence="2" id="KW-1133">Transmembrane helix</keyword>
<sequence length="619" mass="69253">MRRYLLPCILLLTDIVIMFGSSWLAVLIRFAMNEPQYPYYMAAIMANLPLFIIIHLLFFYQFKLYHRAWRYAGTRELIAIALANLCGIVVSYLVINNVFQLPYFANRSMSKGIFVSCFVFDVLFIGASRMFVRWAATNSEKKEVRKGKTLRVLIVGAGDAGNIILRDIRQRDHRKVVGFVDDDDTKWGQIMNGVKVYGGRQDIRSLVKSLRVDEIIIAIPSLEAVAMSDLAEICASSGVPVQILPEFFTSLDAKDIKVKDLRPLSIEDLLNRDPVRMNLKEIGSYITGKTVLVTGAGGSIGSEICRQVLRLNPSKLILLGRGENSIYEIHRELLEKAPKGVLVPYIMNITNREGMEQVYRQYHPQVVFHAAAHKHVPLMEAEPEEAVFNNVAGTLNTAELAGQYGVERFVLISTDKAVNPTSVMGATKRVTEKIGQALNKRYPNTKYMAVRFGNVLGSRGSVVPLFKKQLAKGGPLTVTHEDMKRYFMTIPEASQLVMEAGSLGSGGEVFVLDMGEPVKIMDLAKKMISLSGLVLGQDIEIKVTGLRPGEKLFEELMTAEEGTEKTSHKKIAKAILQEEDPDTLYRQIETLRSLKEENAIIGQLKTMIPTYTPNHFKAE</sequence>
<evidence type="ECO:0000313" key="4">
    <source>
        <dbReference type="EMBL" id="SDB95339.1"/>
    </source>
</evidence>
<accession>A0A1G6HM52</accession>
<evidence type="ECO:0000256" key="1">
    <source>
        <dbReference type="ARBA" id="ARBA00007430"/>
    </source>
</evidence>
<dbReference type="PANTHER" id="PTHR43318">
    <property type="entry name" value="UDP-N-ACETYLGLUCOSAMINE 4,6-DEHYDRATASE"/>
    <property type="match status" value="1"/>
</dbReference>
<comment type="similarity">
    <text evidence="1">Belongs to the polysaccharide synthase family.</text>
</comment>
<dbReference type="Pfam" id="PF02719">
    <property type="entry name" value="Polysacc_synt_2"/>
    <property type="match status" value="1"/>
</dbReference>
<dbReference type="PANTHER" id="PTHR43318:SF1">
    <property type="entry name" value="POLYSACCHARIDE BIOSYNTHESIS PROTEIN EPSC-RELATED"/>
    <property type="match status" value="1"/>
</dbReference>
<dbReference type="InterPro" id="IPR051203">
    <property type="entry name" value="Polysaccharide_Synthase-Rel"/>
</dbReference>